<feature type="region of interest" description="Disordered" evidence="1">
    <location>
        <begin position="236"/>
        <end position="276"/>
    </location>
</feature>
<evidence type="ECO:0000313" key="3">
    <source>
        <dbReference type="Proteomes" id="UP001153069"/>
    </source>
</evidence>
<dbReference type="InterPro" id="IPR047324">
    <property type="entry name" value="LbH_gamma_CA-like"/>
</dbReference>
<keyword evidence="3" id="KW-1185">Reference proteome</keyword>
<name>A0A9N8E6W6_9STRA</name>
<evidence type="ECO:0000313" key="2">
    <source>
        <dbReference type="EMBL" id="CAB9515812.1"/>
    </source>
</evidence>
<dbReference type="Proteomes" id="UP001153069">
    <property type="component" value="Unassembled WGS sequence"/>
</dbReference>
<comment type="caution">
    <text evidence="2">The sequence shown here is derived from an EMBL/GenBank/DDBJ whole genome shotgun (WGS) entry which is preliminary data.</text>
</comment>
<dbReference type="InterPro" id="IPR050484">
    <property type="entry name" value="Transf_Hexapept/Carb_Anhydrase"/>
</dbReference>
<dbReference type="SUPFAM" id="SSF51161">
    <property type="entry name" value="Trimeric LpxA-like enzymes"/>
    <property type="match status" value="1"/>
</dbReference>
<gene>
    <name evidence="2" type="ORF">SEMRO_740_G195550.1</name>
</gene>
<dbReference type="Gene3D" id="2.160.10.10">
    <property type="entry name" value="Hexapeptide repeat proteins"/>
    <property type="match status" value="1"/>
</dbReference>
<evidence type="ECO:0000256" key="1">
    <source>
        <dbReference type="SAM" id="MobiDB-lite"/>
    </source>
</evidence>
<organism evidence="2 3">
    <name type="scientific">Seminavis robusta</name>
    <dbReference type="NCBI Taxonomy" id="568900"/>
    <lineage>
        <taxon>Eukaryota</taxon>
        <taxon>Sar</taxon>
        <taxon>Stramenopiles</taxon>
        <taxon>Ochrophyta</taxon>
        <taxon>Bacillariophyta</taxon>
        <taxon>Bacillariophyceae</taxon>
        <taxon>Bacillariophycidae</taxon>
        <taxon>Naviculales</taxon>
        <taxon>Naviculaceae</taxon>
        <taxon>Seminavis</taxon>
    </lineage>
</organism>
<dbReference type="PANTHER" id="PTHR13061:SF29">
    <property type="entry name" value="GAMMA CARBONIC ANHYDRASE-LIKE 1, MITOCHONDRIAL-RELATED"/>
    <property type="match status" value="1"/>
</dbReference>
<dbReference type="EMBL" id="CAICTM010000739">
    <property type="protein sequence ID" value="CAB9515812.1"/>
    <property type="molecule type" value="Genomic_DNA"/>
</dbReference>
<reference evidence="2" key="1">
    <citation type="submission" date="2020-06" db="EMBL/GenBank/DDBJ databases">
        <authorList>
            <consortium name="Plant Systems Biology data submission"/>
        </authorList>
    </citation>
    <scope>NUCLEOTIDE SEQUENCE</scope>
    <source>
        <strain evidence="2">D6</strain>
    </source>
</reference>
<dbReference type="AlphaFoldDB" id="A0A9N8E6W6"/>
<sequence>MSGMGIRMVTAVASAIRSAGKSLDKAGANMEVAKYSEKLVPSTRFVAVDGVAPRVAEYGTFVAPSASVIGDVTIGRNSSIWYGSTVRGDVNTVTIGERTAIMDRAVIHVAKIQGDLPTNIGNNVTVGAGALIHAATVKDLCVIGESAQVLDGAVVESNSIVDIGAVVTPGTVVPGGELWAGAPAKKIRELTAEEIASIPQKARDALELASMHAVENSKDYAQVLEEEDWIDFLEDTQEDDPHRTPPPGDIDDIQGMGHPGRIFNSTLTHPEEGIKK</sequence>
<protein>
    <submittedName>
        <fullName evidence="2">Gamma carbonic anhydrase</fullName>
    </submittedName>
</protein>
<accession>A0A9N8E6W6</accession>
<proteinExistence type="predicted"/>
<dbReference type="PANTHER" id="PTHR13061">
    <property type="entry name" value="DYNACTIN SUBUNIT P25"/>
    <property type="match status" value="1"/>
</dbReference>
<dbReference type="OrthoDB" id="25818at2759"/>
<dbReference type="InterPro" id="IPR011004">
    <property type="entry name" value="Trimer_LpxA-like_sf"/>
</dbReference>
<dbReference type="CDD" id="cd04645">
    <property type="entry name" value="LbH_gamma_CA_like"/>
    <property type="match status" value="1"/>
</dbReference>